<reference evidence="2 3" key="1">
    <citation type="submission" date="2021-11" db="EMBL/GenBank/DDBJ databases">
        <title>Black yeast isolated from Biological Soil Crust.</title>
        <authorList>
            <person name="Kurbessoian T."/>
        </authorList>
    </citation>
    <scope>NUCLEOTIDE SEQUENCE [LARGE SCALE GENOMIC DNA]</scope>
    <source>
        <strain evidence="2 3">CCFEE 5522</strain>
    </source>
</reference>
<sequence>MVESASPLTCRGCTACNPNFGADSYLGPLKRRRSDNKNPCQTSPDDKDDSQQKSDSGEAAQPPLQLALRHPQASPSPYSIITASTNLGVRSFVRGQLMVSVDQYDFRDFYIWVTSSATMAATPLKFKTITLGMNTRSRKHDGPQLPAGNTEQRLKSGLYWLFATGYEHPDLFKRAEVNLLPCWRPRVTQVHRDHKNVRQLMERPLAYALKHGRSLASSGFDAETAKRLFAAWADRYVQCGKVGFECSDDVLAWKKGGREPSGKAPRRKVVLASNVVVVRALSRALSELHAYCDETRYGQRARLARRQLPLEQWERQWKELLSPICPPNG</sequence>
<name>A0AAV9JQS1_9PEZI</name>
<evidence type="ECO:0000313" key="3">
    <source>
        <dbReference type="Proteomes" id="UP001324427"/>
    </source>
</evidence>
<protein>
    <submittedName>
        <fullName evidence="2">Uncharacterized protein</fullName>
    </submittedName>
</protein>
<comment type="caution">
    <text evidence="2">The sequence shown here is derived from an EMBL/GenBank/DDBJ whole genome shotgun (WGS) entry which is preliminary data.</text>
</comment>
<evidence type="ECO:0000256" key="1">
    <source>
        <dbReference type="SAM" id="MobiDB-lite"/>
    </source>
</evidence>
<dbReference type="Proteomes" id="UP001324427">
    <property type="component" value="Unassembled WGS sequence"/>
</dbReference>
<organism evidence="2 3">
    <name type="scientific">Oleoguttula mirabilis</name>
    <dbReference type="NCBI Taxonomy" id="1507867"/>
    <lineage>
        <taxon>Eukaryota</taxon>
        <taxon>Fungi</taxon>
        <taxon>Dikarya</taxon>
        <taxon>Ascomycota</taxon>
        <taxon>Pezizomycotina</taxon>
        <taxon>Dothideomycetes</taxon>
        <taxon>Dothideomycetidae</taxon>
        <taxon>Mycosphaerellales</taxon>
        <taxon>Teratosphaeriaceae</taxon>
        <taxon>Oleoguttula</taxon>
    </lineage>
</organism>
<keyword evidence="3" id="KW-1185">Reference proteome</keyword>
<dbReference type="AlphaFoldDB" id="A0AAV9JQS1"/>
<gene>
    <name evidence="2" type="ORF">LTR36_000736</name>
</gene>
<dbReference type="EMBL" id="JAVFHQ010000010">
    <property type="protein sequence ID" value="KAK4547778.1"/>
    <property type="molecule type" value="Genomic_DNA"/>
</dbReference>
<evidence type="ECO:0000313" key="2">
    <source>
        <dbReference type="EMBL" id="KAK4547778.1"/>
    </source>
</evidence>
<proteinExistence type="predicted"/>
<accession>A0AAV9JQS1</accession>
<feature type="region of interest" description="Disordered" evidence="1">
    <location>
        <begin position="17"/>
        <end position="60"/>
    </location>
</feature>